<keyword evidence="1 4" id="KW-0489">Methyltransferase</keyword>
<evidence type="ECO:0000256" key="3">
    <source>
        <dbReference type="SAM" id="MobiDB-lite"/>
    </source>
</evidence>
<dbReference type="Proteomes" id="UP001183388">
    <property type="component" value="Unassembled WGS sequence"/>
</dbReference>
<keyword evidence="2 4" id="KW-0808">Transferase</keyword>
<dbReference type="GO" id="GO:0032259">
    <property type="term" value="P:methylation"/>
    <property type="evidence" value="ECO:0007669"/>
    <property type="project" value="UniProtKB-KW"/>
</dbReference>
<dbReference type="Pfam" id="PF02636">
    <property type="entry name" value="Methyltransf_28"/>
    <property type="match status" value="1"/>
</dbReference>
<dbReference type="GO" id="GO:0008168">
    <property type="term" value="F:methyltransferase activity"/>
    <property type="evidence" value="ECO:0007669"/>
    <property type="project" value="UniProtKB-KW"/>
</dbReference>
<reference evidence="5" key="1">
    <citation type="submission" date="2023-07" db="EMBL/GenBank/DDBJ databases">
        <title>30 novel species of actinomycetes from the DSMZ collection.</title>
        <authorList>
            <person name="Nouioui I."/>
        </authorList>
    </citation>
    <scope>NUCLEOTIDE SEQUENCE [LARGE SCALE GENOMIC DNA]</scope>
    <source>
        <strain evidence="5">DSM 44917</strain>
    </source>
</reference>
<evidence type="ECO:0000256" key="2">
    <source>
        <dbReference type="ARBA" id="ARBA00022679"/>
    </source>
</evidence>
<dbReference type="InterPro" id="IPR038375">
    <property type="entry name" value="NDUFAF7_sf"/>
</dbReference>
<comment type="caution">
    <text evidence="4">The sequence shown here is derived from an EMBL/GenBank/DDBJ whole genome shotgun (WGS) entry which is preliminary data.</text>
</comment>
<dbReference type="EMBL" id="JAVREN010000028">
    <property type="protein sequence ID" value="MDT0308950.1"/>
    <property type="molecule type" value="Genomic_DNA"/>
</dbReference>
<feature type="region of interest" description="Disordered" evidence="3">
    <location>
        <begin position="1"/>
        <end position="24"/>
    </location>
</feature>
<evidence type="ECO:0000313" key="4">
    <source>
        <dbReference type="EMBL" id="MDT0308950.1"/>
    </source>
</evidence>
<dbReference type="InterPro" id="IPR003788">
    <property type="entry name" value="NDUFAF7"/>
</dbReference>
<protein>
    <submittedName>
        <fullName evidence="4">SAM-dependent methyltransferase</fullName>
        <ecNumber evidence="4">2.1.1.-</ecNumber>
    </submittedName>
</protein>
<dbReference type="RefSeq" id="WP_311631899.1">
    <property type="nucleotide sequence ID" value="NZ_JAVREN010000028.1"/>
</dbReference>
<evidence type="ECO:0000313" key="5">
    <source>
        <dbReference type="Proteomes" id="UP001183388"/>
    </source>
</evidence>
<gene>
    <name evidence="4" type="ORF">RM780_18565</name>
</gene>
<accession>A0ABU2LBK3</accession>
<keyword evidence="5" id="KW-1185">Reference proteome</keyword>
<organism evidence="4 5">
    <name type="scientific">Streptomyces boetiae</name>
    <dbReference type="NCBI Taxonomy" id="3075541"/>
    <lineage>
        <taxon>Bacteria</taxon>
        <taxon>Bacillati</taxon>
        <taxon>Actinomycetota</taxon>
        <taxon>Actinomycetes</taxon>
        <taxon>Kitasatosporales</taxon>
        <taxon>Streptomycetaceae</taxon>
        <taxon>Streptomyces</taxon>
    </lineage>
</organism>
<dbReference type="EC" id="2.1.1.-" evidence="4"/>
<evidence type="ECO:0000256" key="1">
    <source>
        <dbReference type="ARBA" id="ARBA00022603"/>
    </source>
</evidence>
<sequence>MPETRPEPRPATGPDSGSADGPADGWRAAAERALYAPGGFFLRHAPAAHFRTSVHASPLFAEAVARLLTRVDEALGRPPELAFVDVGAGRGELAAGVLAALPAPVAARLRPVAVERASRPPSLDPRIDWRSAPPPPGSVTGLLFANEWLDNVPLDVAETGEDGVPRYVLVDREGAERPGPPVAGTDAAWLRRWWPLPERPGARAEIGRPRDAAWAGAVGALARGLAVAADYGHTRADRPPLGTLTGYRDGRAVRPVPDGSCDLTAHVAWDACAAAPPGTPGVLRTQRAALRALGVRGERPPLERARTDPSGYLRALASAGQAGELTDPAGLGAFGWLTHAVGIPDPLTDADAA</sequence>
<dbReference type="Gene3D" id="3.40.50.12710">
    <property type="match status" value="1"/>
</dbReference>
<dbReference type="SUPFAM" id="SSF53335">
    <property type="entry name" value="S-adenosyl-L-methionine-dependent methyltransferases"/>
    <property type="match status" value="1"/>
</dbReference>
<proteinExistence type="predicted"/>
<name>A0ABU2LBK3_9ACTN</name>
<dbReference type="PANTHER" id="PTHR12049:SF7">
    <property type="entry name" value="PROTEIN ARGININE METHYLTRANSFERASE NDUFAF7, MITOCHONDRIAL"/>
    <property type="match status" value="1"/>
</dbReference>
<dbReference type="InterPro" id="IPR029063">
    <property type="entry name" value="SAM-dependent_MTases_sf"/>
</dbReference>
<dbReference type="PANTHER" id="PTHR12049">
    <property type="entry name" value="PROTEIN ARGININE METHYLTRANSFERASE NDUFAF7, MITOCHONDRIAL"/>
    <property type="match status" value="1"/>
</dbReference>